<dbReference type="InterPro" id="IPR025139">
    <property type="entry name" value="DUF4062"/>
</dbReference>
<evidence type="ECO:0000313" key="2">
    <source>
        <dbReference type="EMBL" id="MCK8490673.1"/>
    </source>
</evidence>
<dbReference type="Pfam" id="PF13271">
    <property type="entry name" value="DUF4062"/>
    <property type="match status" value="1"/>
</dbReference>
<dbReference type="RefSeq" id="WP_248475448.1">
    <property type="nucleotide sequence ID" value="NZ_JALPRF010000001.1"/>
</dbReference>
<organism evidence="2 3">
    <name type="scientific">Spirosoma liriopis</name>
    <dbReference type="NCBI Taxonomy" id="2937440"/>
    <lineage>
        <taxon>Bacteria</taxon>
        <taxon>Pseudomonadati</taxon>
        <taxon>Bacteroidota</taxon>
        <taxon>Cytophagia</taxon>
        <taxon>Cytophagales</taxon>
        <taxon>Cytophagaceae</taxon>
        <taxon>Spirosoma</taxon>
    </lineage>
</organism>
<accession>A0ABT0HG49</accession>
<name>A0ABT0HG49_9BACT</name>
<keyword evidence="3" id="KW-1185">Reference proteome</keyword>
<comment type="caution">
    <text evidence="2">The sequence shown here is derived from an EMBL/GenBank/DDBJ whole genome shotgun (WGS) entry which is preliminary data.</text>
</comment>
<proteinExistence type="predicted"/>
<dbReference type="Proteomes" id="UP001202180">
    <property type="component" value="Unassembled WGS sequence"/>
</dbReference>
<evidence type="ECO:0000259" key="1">
    <source>
        <dbReference type="Pfam" id="PF13271"/>
    </source>
</evidence>
<sequence length="392" mass="44446">MAKSVTLFNIFLVSPGDLIEEREMLAEVIDELNHTTANLLSIKLELIRWETNIFPSFGDDAQDVINKQIEDDYDVFIGIMGGRFGSPTNRFGSGTLEEFTRAYEKSKQDGGTTKIMMYFKNVSLSLNEIDIEQIKKIQDFKKGLGPQGGLYWDYNKAIDFKDLARNHLNLLLPKLVNEYRLIAAKPAPEKKKVEESEDIIVFGAEDIEEVEEIGYLDSLIVVNDYFTKIKDSAGRITIYMVDMSNKLGKGTEKISGIKHIPEQARIREARKIIDDTADDIMLFVKKTNVEIPKYRDAVTKGFNAYSNVYVNSRSFASNDEELLELEVSKNTLEESINFGLLSLASLKETVAELPAMTSKLAKAKKEYLKTIDKLISEFELSLKLLEDTNNKK</sequence>
<protein>
    <submittedName>
        <fullName evidence="2">DUF4062 domain-containing protein</fullName>
    </submittedName>
</protein>
<evidence type="ECO:0000313" key="3">
    <source>
        <dbReference type="Proteomes" id="UP001202180"/>
    </source>
</evidence>
<gene>
    <name evidence="2" type="ORF">M0L20_02345</name>
</gene>
<reference evidence="2 3" key="1">
    <citation type="submission" date="2022-04" db="EMBL/GenBank/DDBJ databases">
        <title>Spirosoma sp. strain RP8 genome sequencing and assembly.</title>
        <authorList>
            <person name="Jung Y."/>
        </authorList>
    </citation>
    <scope>NUCLEOTIDE SEQUENCE [LARGE SCALE GENOMIC DNA]</scope>
    <source>
        <strain evidence="2 3">RP8</strain>
    </source>
</reference>
<feature type="domain" description="DUF4062" evidence="1">
    <location>
        <begin position="10"/>
        <end position="102"/>
    </location>
</feature>
<dbReference type="EMBL" id="JALPRF010000001">
    <property type="protein sequence ID" value="MCK8490673.1"/>
    <property type="molecule type" value="Genomic_DNA"/>
</dbReference>